<dbReference type="InterPro" id="IPR008806">
    <property type="entry name" value="RNA_pol_III_Rpc82_C"/>
</dbReference>
<keyword evidence="1" id="KW-0240">DNA-directed RNA polymerase</keyword>
<evidence type="ECO:0000313" key="5">
    <source>
        <dbReference type="EMBL" id="ELR13998.1"/>
    </source>
</evidence>
<comment type="subcellular location">
    <subcellularLocation>
        <location evidence="1">Nucleus</location>
    </subcellularLocation>
</comment>
<evidence type="ECO:0000259" key="4">
    <source>
        <dbReference type="Pfam" id="PF08221"/>
    </source>
</evidence>
<accession>L8GML8</accession>
<keyword evidence="6" id="KW-1185">Reference proteome</keyword>
<protein>
    <recommendedName>
        <fullName evidence="1">DNA-directed RNA polymerase III subunit RPC3</fullName>
        <shortName evidence="1">RNA polymerase III subunit C3</shortName>
    </recommendedName>
</protein>
<dbReference type="GO" id="GO:0005666">
    <property type="term" value="C:RNA polymerase III complex"/>
    <property type="evidence" value="ECO:0007669"/>
    <property type="project" value="UniProtKB-UniRule"/>
</dbReference>
<dbReference type="OrthoDB" id="272392at2759"/>
<comment type="subunit">
    <text evidence="1">Component of the RNA polymerase III (Pol III) complex consisting of 17 subunits.</text>
</comment>
<dbReference type="Proteomes" id="UP000011083">
    <property type="component" value="Unassembled WGS sequence"/>
</dbReference>
<dbReference type="GO" id="GO:0003697">
    <property type="term" value="F:single-stranded DNA binding"/>
    <property type="evidence" value="ECO:0007669"/>
    <property type="project" value="UniProtKB-UniRule"/>
</dbReference>
<feature type="compositionally biased region" description="Basic and acidic residues" evidence="2">
    <location>
        <begin position="216"/>
        <end position="226"/>
    </location>
</feature>
<name>L8GML8_ACACF</name>
<evidence type="ECO:0000256" key="1">
    <source>
        <dbReference type="RuleBase" id="RU367076"/>
    </source>
</evidence>
<dbReference type="PANTHER" id="PTHR12949">
    <property type="entry name" value="RNA POLYMERASE III DNA DIRECTED -RELATED"/>
    <property type="match status" value="1"/>
</dbReference>
<comment type="function">
    <text evidence="1">DNA-dependent RNA polymerase catalyzes the transcription of DNA into RNA using the four ribonucleoside triphosphates as substrates. Specific core component of RNA polymerase III which synthesizes small RNAs, such as 5S rRNA and tRNAs.</text>
</comment>
<dbReference type="Pfam" id="PF08221">
    <property type="entry name" value="HTH_9"/>
    <property type="match status" value="1"/>
</dbReference>
<gene>
    <name evidence="5" type="ORF">ACA1_366090</name>
</gene>
<evidence type="ECO:0000259" key="3">
    <source>
        <dbReference type="Pfam" id="PF05645"/>
    </source>
</evidence>
<feature type="domain" description="RNA polymerase III subunit RPC82-related helix-turn-helix" evidence="4">
    <location>
        <begin position="5"/>
        <end position="66"/>
    </location>
</feature>
<keyword evidence="1" id="KW-0804">Transcription</keyword>
<dbReference type="Gene3D" id="1.10.10.10">
    <property type="entry name" value="Winged helix-like DNA-binding domain superfamily/Winged helix DNA-binding domain"/>
    <property type="match status" value="3"/>
</dbReference>
<dbReference type="VEuPathDB" id="AmoebaDB:ACA1_366090"/>
<comment type="similarity">
    <text evidence="1">Belongs to the eukaryotic RPC3/POLR3C RNA polymerase subunit family.</text>
</comment>
<dbReference type="InterPro" id="IPR039748">
    <property type="entry name" value="RPC3"/>
</dbReference>
<reference evidence="5 6" key="1">
    <citation type="journal article" date="2013" name="Genome Biol.">
        <title>Genome of Acanthamoeba castellanii highlights extensive lateral gene transfer and early evolution of tyrosine kinase signaling.</title>
        <authorList>
            <person name="Clarke M."/>
            <person name="Lohan A.J."/>
            <person name="Liu B."/>
            <person name="Lagkouvardos I."/>
            <person name="Roy S."/>
            <person name="Zafar N."/>
            <person name="Bertelli C."/>
            <person name="Schilde C."/>
            <person name="Kianianmomeni A."/>
            <person name="Burglin T.R."/>
            <person name="Frech C."/>
            <person name="Turcotte B."/>
            <person name="Kopec K.O."/>
            <person name="Synnott J.M."/>
            <person name="Choo C."/>
            <person name="Paponov I."/>
            <person name="Finkler A."/>
            <person name="Soon Heng Tan C."/>
            <person name="Hutchins A.P."/>
            <person name="Weinmeier T."/>
            <person name="Rattei T."/>
            <person name="Chu J.S."/>
            <person name="Gimenez G."/>
            <person name="Irimia M."/>
            <person name="Rigden D.J."/>
            <person name="Fitzpatrick D.A."/>
            <person name="Lorenzo-Morales J."/>
            <person name="Bateman A."/>
            <person name="Chiu C.H."/>
            <person name="Tang P."/>
            <person name="Hegemann P."/>
            <person name="Fromm H."/>
            <person name="Raoult D."/>
            <person name="Greub G."/>
            <person name="Miranda-Saavedra D."/>
            <person name="Chen N."/>
            <person name="Nash P."/>
            <person name="Ginger M.L."/>
            <person name="Horn M."/>
            <person name="Schaap P."/>
            <person name="Caler L."/>
            <person name="Loftus B."/>
        </authorList>
    </citation>
    <scope>NUCLEOTIDE SEQUENCE [LARGE SCALE GENOMIC DNA]</scope>
    <source>
        <strain evidence="5 6">Neff</strain>
    </source>
</reference>
<evidence type="ECO:0000313" key="6">
    <source>
        <dbReference type="Proteomes" id="UP000011083"/>
    </source>
</evidence>
<dbReference type="GeneID" id="14914661"/>
<proteinExistence type="inferred from homology"/>
<feature type="domain" description="RNA polymerase III Rpc82 C -terminal" evidence="3">
    <location>
        <begin position="141"/>
        <end position="309"/>
    </location>
</feature>
<dbReference type="InterPro" id="IPR013197">
    <property type="entry name" value="RNA_pol_III_RPC82-rel_HTH"/>
</dbReference>
<dbReference type="STRING" id="1257118.L8GML8"/>
<dbReference type="GO" id="GO:0006351">
    <property type="term" value="P:DNA-templated transcription"/>
    <property type="evidence" value="ECO:0007669"/>
    <property type="project" value="InterPro"/>
</dbReference>
<keyword evidence="1" id="KW-0539">Nucleus</keyword>
<dbReference type="Pfam" id="PF05645">
    <property type="entry name" value="RNA_pol_Rpc82"/>
    <property type="match status" value="1"/>
</dbReference>
<dbReference type="EMBL" id="KB008073">
    <property type="protein sequence ID" value="ELR13998.1"/>
    <property type="molecule type" value="Genomic_DNA"/>
</dbReference>
<feature type="region of interest" description="Disordered" evidence="2">
    <location>
        <begin position="157"/>
        <end position="229"/>
    </location>
</feature>
<dbReference type="AlphaFoldDB" id="L8GML8"/>
<dbReference type="InterPro" id="IPR036388">
    <property type="entry name" value="WH-like_DNA-bd_sf"/>
</dbReference>
<evidence type="ECO:0000256" key="2">
    <source>
        <dbReference type="SAM" id="MobiDB-lite"/>
    </source>
</evidence>
<dbReference type="PANTHER" id="PTHR12949:SF0">
    <property type="entry name" value="DNA-DIRECTED RNA POLYMERASE III SUBUNIT RPC3"/>
    <property type="match status" value="1"/>
</dbReference>
<organism evidence="5 6">
    <name type="scientific">Acanthamoeba castellanii (strain ATCC 30010 / Neff)</name>
    <dbReference type="NCBI Taxonomy" id="1257118"/>
    <lineage>
        <taxon>Eukaryota</taxon>
        <taxon>Amoebozoa</taxon>
        <taxon>Discosea</taxon>
        <taxon>Longamoebia</taxon>
        <taxon>Centramoebida</taxon>
        <taxon>Acanthamoebidae</taxon>
        <taxon>Acanthamoeba</taxon>
    </lineage>
</organism>
<sequence>MERAHLARDIVTEHFGDVIGKVAGALLTRDRLLMHELESITELEFLQVKNSLLVLIQHNLVSFIEEHPEGNPQDVQTYYQASVSFILWRLRFPRFLQVAKHRFGDEGRLMVQVLLEHGRLTHDLILQHAAQAAGFELADTMLTELIRQRFVVRVPEAPGPQPAVDISTQLNAARKAKPGAGGDEDEDDGVGMRSGLSNLSEGYREAKPKKRKSKGAPKDPQPKRQNIDPLSGRITDVYWCINPERFNMHFRHEAIIKMVEEKVDATAGIYLRVMFKMIEPYIHSLSDHDSVSVSTTELWQELKKEYSSEDITQHSVLQYLNVMRSRPF</sequence>
<dbReference type="KEGG" id="acan:ACA1_366090"/>
<dbReference type="RefSeq" id="XP_004336011.1">
    <property type="nucleotide sequence ID" value="XM_004335963.1"/>
</dbReference>